<dbReference type="EMBL" id="GBRH01280527">
    <property type="protein sequence ID" value="JAD17368.1"/>
    <property type="molecule type" value="Transcribed_RNA"/>
</dbReference>
<accession>A0A0A9SQU0</accession>
<proteinExistence type="predicted"/>
<organism evidence="1">
    <name type="scientific">Arundo donax</name>
    <name type="common">Giant reed</name>
    <name type="synonym">Donax arundinaceus</name>
    <dbReference type="NCBI Taxonomy" id="35708"/>
    <lineage>
        <taxon>Eukaryota</taxon>
        <taxon>Viridiplantae</taxon>
        <taxon>Streptophyta</taxon>
        <taxon>Embryophyta</taxon>
        <taxon>Tracheophyta</taxon>
        <taxon>Spermatophyta</taxon>
        <taxon>Magnoliopsida</taxon>
        <taxon>Liliopsida</taxon>
        <taxon>Poales</taxon>
        <taxon>Poaceae</taxon>
        <taxon>PACMAD clade</taxon>
        <taxon>Arundinoideae</taxon>
        <taxon>Arundineae</taxon>
        <taxon>Arundo</taxon>
    </lineage>
</organism>
<name>A0A0A9SQU0_ARUDO</name>
<protein>
    <submittedName>
        <fullName evidence="1">Uncharacterized protein</fullName>
    </submittedName>
</protein>
<reference evidence="1" key="2">
    <citation type="journal article" date="2015" name="Data Brief">
        <title>Shoot transcriptome of the giant reed, Arundo donax.</title>
        <authorList>
            <person name="Barrero R.A."/>
            <person name="Guerrero F.D."/>
            <person name="Moolhuijzen P."/>
            <person name="Goolsby J.A."/>
            <person name="Tidwell J."/>
            <person name="Bellgard S.E."/>
            <person name="Bellgard M.I."/>
        </authorList>
    </citation>
    <scope>NUCLEOTIDE SEQUENCE</scope>
    <source>
        <tissue evidence="1">Shoot tissue taken approximately 20 cm above the soil surface</tissue>
    </source>
</reference>
<reference evidence="1" key="1">
    <citation type="submission" date="2014-09" db="EMBL/GenBank/DDBJ databases">
        <authorList>
            <person name="Magalhaes I.L.F."/>
            <person name="Oliveira U."/>
            <person name="Santos F.R."/>
            <person name="Vidigal T.H.D.A."/>
            <person name="Brescovit A.D."/>
            <person name="Santos A.J."/>
        </authorList>
    </citation>
    <scope>NUCLEOTIDE SEQUENCE</scope>
    <source>
        <tissue evidence="1">Shoot tissue taken approximately 20 cm above the soil surface</tissue>
    </source>
</reference>
<sequence>MGANDLIVFFHLQLCLAHMCGLNLLSNEIIRCHPMPVGLSLAVSYLRTSLFC</sequence>
<evidence type="ECO:0000313" key="1">
    <source>
        <dbReference type="EMBL" id="JAD17368.1"/>
    </source>
</evidence>
<dbReference type="AlphaFoldDB" id="A0A0A9SQU0"/>